<name>A0A1Z5JBC3_FISSO</name>
<keyword evidence="3" id="KW-1185">Reference proteome</keyword>
<gene>
    <name evidence="2" type="ORF">FisN_7Lh393</name>
</gene>
<dbReference type="InParanoid" id="A0A1Z5JBC3"/>
<evidence type="ECO:0000313" key="3">
    <source>
        <dbReference type="Proteomes" id="UP000198406"/>
    </source>
</evidence>
<feature type="compositionally biased region" description="Low complexity" evidence="1">
    <location>
        <begin position="14"/>
        <end position="26"/>
    </location>
</feature>
<feature type="region of interest" description="Disordered" evidence="1">
    <location>
        <begin position="1"/>
        <end position="28"/>
    </location>
</feature>
<protein>
    <submittedName>
        <fullName evidence="2">Uncharacterized protein</fullName>
    </submittedName>
</protein>
<organism evidence="2 3">
    <name type="scientific">Fistulifera solaris</name>
    <name type="common">Oleaginous diatom</name>
    <dbReference type="NCBI Taxonomy" id="1519565"/>
    <lineage>
        <taxon>Eukaryota</taxon>
        <taxon>Sar</taxon>
        <taxon>Stramenopiles</taxon>
        <taxon>Ochrophyta</taxon>
        <taxon>Bacillariophyta</taxon>
        <taxon>Bacillariophyceae</taxon>
        <taxon>Bacillariophycidae</taxon>
        <taxon>Naviculales</taxon>
        <taxon>Naviculaceae</taxon>
        <taxon>Fistulifera</taxon>
    </lineage>
</organism>
<evidence type="ECO:0000313" key="2">
    <source>
        <dbReference type="EMBL" id="GAX11287.1"/>
    </source>
</evidence>
<dbReference type="Proteomes" id="UP000198406">
    <property type="component" value="Unassembled WGS sequence"/>
</dbReference>
<sequence>MVLATSIPKNSPVSSKTGSTTTSSSSDQAYCERLASQLRYEDLPDACHSYRLSSRRPTDPFAGMTAGAAVEARRALSEKRGE</sequence>
<dbReference type="AlphaFoldDB" id="A0A1Z5JBC3"/>
<reference evidence="2 3" key="1">
    <citation type="journal article" date="2015" name="Plant Cell">
        <title>Oil accumulation by the oleaginous diatom Fistulifera solaris as revealed by the genome and transcriptome.</title>
        <authorList>
            <person name="Tanaka T."/>
            <person name="Maeda Y."/>
            <person name="Veluchamy A."/>
            <person name="Tanaka M."/>
            <person name="Abida H."/>
            <person name="Marechal E."/>
            <person name="Bowler C."/>
            <person name="Muto M."/>
            <person name="Sunaga Y."/>
            <person name="Tanaka M."/>
            <person name="Yoshino T."/>
            <person name="Taniguchi T."/>
            <person name="Fukuda Y."/>
            <person name="Nemoto M."/>
            <person name="Matsumoto M."/>
            <person name="Wong P.S."/>
            <person name="Aburatani S."/>
            <person name="Fujibuchi W."/>
        </authorList>
    </citation>
    <scope>NUCLEOTIDE SEQUENCE [LARGE SCALE GENOMIC DNA]</scope>
    <source>
        <strain evidence="2 3">JPCC DA0580</strain>
    </source>
</reference>
<dbReference type="OrthoDB" id="52027at2759"/>
<proteinExistence type="predicted"/>
<evidence type="ECO:0000256" key="1">
    <source>
        <dbReference type="SAM" id="MobiDB-lite"/>
    </source>
</evidence>
<dbReference type="EMBL" id="BDSP01000039">
    <property type="protein sequence ID" value="GAX11287.1"/>
    <property type="molecule type" value="Genomic_DNA"/>
</dbReference>
<comment type="caution">
    <text evidence="2">The sequence shown here is derived from an EMBL/GenBank/DDBJ whole genome shotgun (WGS) entry which is preliminary data.</text>
</comment>
<accession>A0A1Z5JBC3</accession>